<dbReference type="AlphaFoldDB" id="A0AAX6G679"/>
<dbReference type="EMBL" id="JANAVB010022597">
    <property type="protein sequence ID" value="KAJ6823838.1"/>
    <property type="molecule type" value="Genomic_DNA"/>
</dbReference>
<name>A0AAX6G679_IRIPA</name>
<protein>
    <recommendedName>
        <fullName evidence="3">ABC transporter permease</fullName>
    </recommendedName>
</protein>
<accession>A0AAX6G679</accession>
<proteinExistence type="predicted"/>
<dbReference type="Proteomes" id="UP001140949">
    <property type="component" value="Unassembled WGS sequence"/>
</dbReference>
<evidence type="ECO:0000313" key="1">
    <source>
        <dbReference type="EMBL" id="KAJ6823838.1"/>
    </source>
</evidence>
<gene>
    <name evidence="1" type="ORF">M6B38_129230</name>
</gene>
<keyword evidence="2" id="KW-1185">Reference proteome</keyword>
<reference evidence="1" key="2">
    <citation type="submission" date="2023-04" db="EMBL/GenBank/DDBJ databases">
        <authorList>
            <person name="Bruccoleri R.E."/>
            <person name="Oakeley E.J."/>
            <person name="Faust A.-M."/>
            <person name="Dessus-Babus S."/>
            <person name="Altorfer M."/>
            <person name="Burckhardt D."/>
            <person name="Oertli M."/>
            <person name="Naumann U."/>
            <person name="Petersen F."/>
            <person name="Wong J."/>
        </authorList>
    </citation>
    <scope>NUCLEOTIDE SEQUENCE</scope>
    <source>
        <strain evidence="1">GSM-AAB239-AS_SAM_17_03QT</strain>
        <tissue evidence="1">Leaf</tissue>
    </source>
</reference>
<reference evidence="1" key="1">
    <citation type="journal article" date="2023" name="GigaByte">
        <title>Genome assembly of the bearded iris, Iris pallida Lam.</title>
        <authorList>
            <person name="Bruccoleri R.E."/>
            <person name="Oakeley E.J."/>
            <person name="Faust A.M.E."/>
            <person name="Altorfer M."/>
            <person name="Dessus-Babus S."/>
            <person name="Burckhardt D."/>
            <person name="Oertli M."/>
            <person name="Naumann U."/>
            <person name="Petersen F."/>
            <person name="Wong J."/>
        </authorList>
    </citation>
    <scope>NUCLEOTIDE SEQUENCE</scope>
    <source>
        <strain evidence="1">GSM-AAB239-AS_SAM_17_03QT</strain>
    </source>
</reference>
<sequence>MTTASSPAMVAEPVRRFWRRTRAVLHR</sequence>
<evidence type="ECO:0008006" key="3">
    <source>
        <dbReference type="Google" id="ProtNLM"/>
    </source>
</evidence>
<organism evidence="1 2">
    <name type="scientific">Iris pallida</name>
    <name type="common">Sweet iris</name>
    <dbReference type="NCBI Taxonomy" id="29817"/>
    <lineage>
        <taxon>Eukaryota</taxon>
        <taxon>Viridiplantae</taxon>
        <taxon>Streptophyta</taxon>
        <taxon>Embryophyta</taxon>
        <taxon>Tracheophyta</taxon>
        <taxon>Spermatophyta</taxon>
        <taxon>Magnoliopsida</taxon>
        <taxon>Liliopsida</taxon>
        <taxon>Asparagales</taxon>
        <taxon>Iridaceae</taxon>
        <taxon>Iridoideae</taxon>
        <taxon>Irideae</taxon>
        <taxon>Iris</taxon>
    </lineage>
</organism>
<evidence type="ECO:0000313" key="2">
    <source>
        <dbReference type="Proteomes" id="UP001140949"/>
    </source>
</evidence>
<comment type="caution">
    <text evidence="1">The sequence shown here is derived from an EMBL/GenBank/DDBJ whole genome shotgun (WGS) entry which is preliminary data.</text>
</comment>